<dbReference type="InterPro" id="IPR038770">
    <property type="entry name" value="Na+/solute_symporter_sf"/>
</dbReference>
<feature type="domain" description="RCK C-terminal" evidence="10">
    <location>
        <begin position="579"/>
        <end position="664"/>
    </location>
</feature>
<evidence type="ECO:0000313" key="11">
    <source>
        <dbReference type="EMBL" id="GAA4445140.1"/>
    </source>
</evidence>
<comment type="caution">
    <text evidence="11">The sequence shown here is derived from an EMBL/GenBank/DDBJ whole genome shotgun (WGS) entry which is preliminary data.</text>
</comment>
<evidence type="ECO:0000259" key="10">
    <source>
        <dbReference type="PROSITE" id="PS51202"/>
    </source>
</evidence>
<keyword evidence="4" id="KW-0633">Potassium transport</keyword>
<name>A0ABP8M5Z7_9BACT</name>
<evidence type="ECO:0000256" key="4">
    <source>
        <dbReference type="ARBA" id="ARBA00022538"/>
    </source>
</evidence>
<feature type="transmembrane region" description="Helical" evidence="8">
    <location>
        <begin position="217"/>
        <end position="250"/>
    </location>
</feature>
<protein>
    <submittedName>
        <fullName evidence="11">Monovalent cation:proton antiporter family protein</fullName>
    </submittedName>
</protein>
<feature type="transmembrane region" description="Helical" evidence="8">
    <location>
        <begin position="30"/>
        <end position="49"/>
    </location>
</feature>
<dbReference type="Gene3D" id="3.30.70.1450">
    <property type="entry name" value="Regulator of K+ conductance, C-terminal domain"/>
    <property type="match status" value="1"/>
</dbReference>
<dbReference type="EMBL" id="BAABHC010000042">
    <property type="protein sequence ID" value="GAA4445140.1"/>
    <property type="molecule type" value="Genomic_DNA"/>
</dbReference>
<dbReference type="InterPro" id="IPR006037">
    <property type="entry name" value="RCK_C"/>
</dbReference>
<proteinExistence type="inferred from homology"/>
<keyword evidence="4" id="KW-0630">Potassium</keyword>
<feature type="transmembrane region" description="Helical" evidence="8">
    <location>
        <begin position="270"/>
        <end position="287"/>
    </location>
</feature>
<feature type="transmembrane region" description="Helical" evidence="8">
    <location>
        <begin position="294"/>
        <end position="317"/>
    </location>
</feature>
<dbReference type="PANTHER" id="PTHR42751:SF3">
    <property type="entry name" value="SODIUM_GLUTAMATE SYMPORTER"/>
    <property type="match status" value="1"/>
</dbReference>
<dbReference type="Proteomes" id="UP001500552">
    <property type="component" value="Unassembled WGS sequence"/>
</dbReference>
<evidence type="ECO:0000256" key="7">
    <source>
        <dbReference type="ARBA" id="ARBA00023136"/>
    </source>
</evidence>
<dbReference type="InterPro" id="IPR003148">
    <property type="entry name" value="RCK_N"/>
</dbReference>
<evidence type="ECO:0000256" key="5">
    <source>
        <dbReference type="ARBA" id="ARBA00022692"/>
    </source>
</evidence>
<evidence type="ECO:0000256" key="2">
    <source>
        <dbReference type="ARBA" id="ARBA00005551"/>
    </source>
</evidence>
<gene>
    <name evidence="11" type="ORF">GCM10023188_47940</name>
</gene>
<dbReference type="PROSITE" id="PS51202">
    <property type="entry name" value="RCK_C"/>
    <property type="match status" value="1"/>
</dbReference>
<evidence type="ECO:0000256" key="6">
    <source>
        <dbReference type="ARBA" id="ARBA00022989"/>
    </source>
</evidence>
<dbReference type="SUPFAM" id="SSF116726">
    <property type="entry name" value="TrkA C-terminal domain-like"/>
    <property type="match status" value="1"/>
</dbReference>
<dbReference type="InterPro" id="IPR036291">
    <property type="entry name" value="NAD(P)-bd_dom_sf"/>
</dbReference>
<feature type="transmembrane region" description="Helical" evidence="8">
    <location>
        <begin position="86"/>
        <end position="110"/>
    </location>
</feature>
<dbReference type="Pfam" id="PF02080">
    <property type="entry name" value="TrkA_C"/>
    <property type="match status" value="1"/>
</dbReference>
<feature type="transmembrane region" description="Helical" evidence="8">
    <location>
        <begin position="116"/>
        <end position="135"/>
    </location>
</feature>
<evidence type="ECO:0000256" key="3">
    <source>
        <dbReference type="ARBA" id="ARBA00022448"/>
    </source>
</evidence>
<keyword evidence="4" id="KW-0406">Ion transport</keyword>
<dbReference type="InterPro" id="IPR006153">
    <property type="entry name" value="Cation/H_exchanger_TM"/>
</dbReference>
<dbReference type="PROSITE" id="PS51201">
    <property type="entry name" value="RCK_N"/>
    <property type="match status" value="1"/>
</dbReference>
<evidence type="ECO:0000313" key="12">
    <source>
        <dbReference type="Proteomes" id="UP001500552"/>
    </source>
</evidence>
<dbReference type="RefSeq" id="WP_345163487.1">
    <property type="nucleotide sequence ID" value="NZ_BAABHC010000042.1"/>
</dbReference>
<keyword evidence="3" id="KW-0813">Transport</keyword>
<feature type="transmembrane region" description="Helical" evidence="8">
    <location>
        <begin position="147"/>
        <end position="170"/>
    </location>
</feature>
<evidence type="ECO:0000259" key="9">
    <source>
        <dbReference type="PROSITE" id="PS51201"/>
    </source>
</evidence>
<keyword evidence="7 8" id="KW-0472">Membrane</keyword>
<evidence type="ECO:0000256" key="8">
    <source>
        <dbReference type="SAM" id="Phobius"/>
    </source>
</evidence>
<evidence type="ECO:0000256" key="1">
    <source>
        <dbReference type="ARBA" id="ARBA00004141"/>
    </source>
</evidence>
<dbReference type="InterPro" id="IPR036721">
    <property type="entry name" value="RCK_C_sf"/>
</dbReference>
<keyword evidence="12" id="KW-1185">Reference proteome</keyword>
<keyword evidence="5 8" id="KW-0812">Transmembrane</keyword>
<accession>A0ABP8M5Z7</accession>
<organism evidence="11 12">
    <name type="scientific">Pontibacter saemangeumensis</name>
    <dbReference type="NCBI Taxonomy" id="1084525"/>
    <lineage>
        <taxon>Bacteria</taxon>
        <taxon>Pseudomonadati</taxon>
        <taxon>Bacteroidota</taxon>
        <taxon>Cytophagia</taxon>
        <taxon>Cytophagales</taxon>
        <taxon>Hymenobacteraceae</taxon>
        <taxon>Pontibacter</taxon>
    </lineage>
</organism>
<dbReference type="PANTHER" id="PTHR42751">
    <property type="entry name" value="SODIUM/HYDROGEN EXCHANGER FAMILY/TRKA DOMAIN PROTEIN"/>
    <property type="match status" value="1"/>
</dbReference>
<dbReference type="Pfam" id="PF02254">
    <property type="entry name" value="TrkA_N"/>
    <property type="match status" value="1"/>
</dbReference>
<comment type="subcellular location">
    <subcellularLocation>
        <location evidence="1">Membrane</location>
        <topology evidence="1">Multi-pass membrane protein</topology>
    </subcellularLocation>
</comment>
<sequence>MEIPLLSDIVIILGLAVVVILLFQRFRFPTILGFLATGVIAGPHGLSLINATHDIEILAEIGVILLLFIIGMEFSLRSLALIKRTVLLGGTTQVLATIGLVWLVMLLLDFSNAEGIFMGFLVALSSTAIVLKLLQDKGDINAPQGRVVLGILIFQDIIVVPMMLLTPLMAGGSEDVGTALLLMALKGAFVIIFVLISARYLVPMLLYAVAKTKSKELFILSVVVICFAVAWLTSSLGLSLALGAFMAGLIISESEYSHQATSNILPFREIFTSFFFVSIGMLLDFSFMLQHLPIILFFTLLTFLIKGTVATLAARMLQFPLRISLLVGLSIFQVGEFAFILSKTGIEFGLLSEETYQYFLSVSLLTMGVTPFVVEYYQRIATFIGAPFSSGKEAMPFNPAPAGEHAEFPPLDDHIVIIGYGINGRNVARAARHAKIPYVIVELNAVTVKQERKLGEPIIYGDAVHPVILAHINIQRARVVVVAISDAEATRRIIASIREVSDKVHIIVRTRFVQEMEENYRIGADEVIPEEFETSIEIFTRVLNKYLMPRDEIESFTQTIRSDNYDMLRSMAGRKNSLTSTIDLELPEIEVASLRVYTNDAEIIGKPLMESGVRQRFNVTVVAIKRGSETLLNINPNTYIKQGDILYVVGKPNEVMRFNNYLKAD</sequence>
<dbReference type="Gene3D" id="1.20.1530.20">
    <property type="match status" value="1"/>
</dbReference>
<dbReference type="Gene3D" id="3.40.50.720">
    <property type="entry name" value="NAD(P)-binding Rossmann-like Domain"/>
    <property type="match status" value="1"/>
</dbReference>
<keyword evidence="6 8" id="KW-1133">Transmembrane helix</keyword>
<feature type="transmembrane region" description="Helical" evidence="8">
    <location>
        <begin position="55"/>
        <end position="74"/>
    </location>
</feature>
<feature type="transmembrane region" description="Helical" evidence="8">
    <location>
        <begin position="6"/>
        <end position="23"/>
    </location>
</feature>
<dbReference type="SUPFAM" id="SSF51735">
    <property type="entry name" value="NAD(P)-binding Rossmann-fold domains"/>
    <property type="match status" value="1"/>
</dbReference>
<feature type="domain" description="RCK N-terminal" evidence="9">
    <location>
        <begin position="412"/>
        <end position="529"/>
    </location>
</feature>
<comment type="similarity">
    <text evidence="2">Belongs to the monovalent cation:proton antiporter 2 (CPA2) transporter (TC 2.A.37) family.</text>
</comment>
<reference evidence="12" key="1">
    <citation type="journal article" date="2019" name="Int. J. Syst. Evol. Microbiol.">
        <title>The Global Catalogue of Microorganisms (GCM) 10K type strain sequencing project: providing services to taxonomists for standard genome sequencing and annotation.</title>
        <authorList>
            <consortium name="The Broad Institute Genomics Platform"/>
            <consortium name="The Broad Institute Genome Sequencing Center for Infectious Disease"/>
            <person name="Wu L."/>
            <person name="Ma J."/>
        </authorList>
    </citation>
    <scope>NUCLEOTIDE SEQUENCE [LARGE SCALE GENOMIC DNA]</scope>
    <source>
        <strain evidence="12">JCM 17926</strain>
    </source>
</reference>
<dbReference type="Pfam" id="PF00999">
    <property type="entry name" value="Na_H_Exchanger"/>
    <property type="match status" value="1"/>
</dbReference>